<feature type="transmembrane region" description="Helical" evidence="1">
    <location>
        <begin position="229"/>
        <end position="248"/>
    </location>
</feature>
<feature type="transmembrane region" description="Helical" evidence="1">
    <location>
        <begin position="168"/>
        <end position="191"/>
    </location>
</feature>
<dbReference type="AlphaFoldDB" id="A0A6N7S3D9"/>
<dbReference type="InterPro" id="IPR042150">
    <property type="entry name" value="MmRce1-like"/>
</dbReference>
<dbReference type="Proteomes" id="UP000433575">
    <property type="component" value="Unassembled WGS sequence"/>
</dbReference>
<dbReference type="RefSeq" id="WP_154237822.1">
    <property type="nucleotide sequence ID" value="NZ_CALJPI010000099.1"/>
</dbReference>
<dbReference type="EMBL" id="WKPI01000002">
    <property type="protein sequence ID" value="MSC31945.1"/>
    <property type="molecule type" value="Genomic_DNA"/>
</dbReference>
<evidence type="ECO:0000313" key="5">
    <source>
        <dbReference type="Proteomes" id="UP000433575"/>
    </source>
</evidence>
<feature type="transmembrane region" description="Helical" evidence="1">
    <location>
        <begin position="119"/>
        <end position="147"/>
    </location>
</feature>
<dbReference type="GO" id="GO:0004175">
    <property type="term" value="F:endopeptidase activity"/>
    <property type="evidence" value="ECO:0007669"/>
    <property type="project" value="UniProtKB-ARBA"/>
</dbReference>
<dbReference type="GO" id="GO:0006508">
    <property type="term" value="P:proteolysis"/>
    <property type="evidence" value="ECO:0007669"/>
    <property type="project" value="UniProtKB-KW"/>
</dbReference>
<reference evidence="5 6" key="1">
    <citation type="journal article" date="2019" name="Nat. Med.">
        <title>A library of human gut bacterial isolates paired with longitudinal multiomics data enables mechanistic microbiome research.</title>
        <authorList>
            <person name="Poyet M."/>
            <person name="Groussin M."/>
            <person name="Gibbons S.M."/>
            <person name="Avila-Pacheco J."/>
            <person name="Jiang X."/>
            <person name="Kearney S.M."/>
            <person name="Perrotta A.R."/>
            <person name="Berdy B."/>
            <person name="Zhao S."/>
            <person name="Lieberman T.D."/>
            <person name="Swanson P.K."/>
            <person name="Smith M."/>
            <person name="Roesemann S."/>
            <person name="Alexander J.E."/>
            <person name="Rich S.A."/>
            <person name="Livny J."/>
            <person name="Vlamakis H."/>
            <person name="Clish C."/>
            <person name="Bullock K."/>
            <person name="Deik A."/>
            <person name="Scott J."/>
            <person name="Pierce K.A."/>
            <person name="Xavier R.J."/>
            <person name="Alm E.J."/>
        </authorList>
    </citation>
    <scope>NUCLEOTIDE SEQUENCE [LARGE SCALE GENOMIC DNA]</scope>
    <source>
        <strain evidence="3 5">BIOML-A4</strain>
        <strain evidence="4 6">BIOML-A5</strain>
    </source>
</reference>
<feature type="transmembrane region" description="Helical" evidence="1">
    <location>
        <begin position="39"/>
        <end position="58"/>
    </location>
</feature>
<keyword evidence="3" id="KW-0378">Hydrolase</keyword>
<dbReference type="InterPro" id="IPR003675">
    <property type="entry name" value="Rce1/LyrA-like_dom"/>
</dbReference>
<dbReference type="Proteomes" id="UP000480929">
    <property type="component" value="Unassembled WGS sequence"/>
</dbReference>
<organism evidence="3 5">
    <name type="scientific">Holdemania massiliensis</name>
    <dbReference type="NCBI Taxonomy" id="1468449"/>
    <lineage>
        <taxon>Bacteria</taxon>
        <taxon>Bacillati</taxon>
        <taxon>Bacillota</taxon>
        <taxon>Erysipelotrichia</taxon>
        <taxon>Erysipelotrichales</taxon>
        <taxon>Erysipelotrichaceae</taxon>
        <taxon>Holdemania</taxon>
    </lineage>
</organism>
<accession>A0A6N7S3D9</accession>
<proteinExistence type="predicted"/>
<keyword evidence="6" id="KW-1185">Reference proteome</keyword>
<evidence type="ECO:0000313" key="6">
    <source>
        <dbReference type="Proteomes" id="UP000480929"/>
    </source>
</evidence>
<dbReference type="PANTHER" id="PTHR35797:SF1">
    <property type="entry name" value="PROTEASE"/>
    <property type="match status" value="1"/>
</dbReference>
<evidence type="ECO:0000259" key="2">
    <source>
        <dbReference type="Pfam" id="PF02517"/>
    </source>
</evidence>
<protein>
    <submittedName>
        <fullName evidence="3">CPBP family intramembrane metalloprotease</fullName>
    </submittedName>
</protein>
<evidence type="ECO:0000313" key="4">
    <source>
        <dbReference type="EMBL" id="MSC31945.1"/>
    </source>
</evidence>
<dbReference type="GO" id="GO:0008237">
    <property type="term" value="F:metallopeptidase activity"/>
    <property type="evidence" value="ECO:0007669"/>
    <property type="project" value="UniProtKB-KW"/>
</dbReference>
<evidence type="ECO:0000313" key="3">
    <source>
        <dbReference type="EMBL" id="MSA88190.1"/>
    </source>
</evidence>
<sequence>MNLTHSSGTKKQLGLFAGLTLIFLIFFTILYAAQRDNRLLSLLMLTPALSVLIVNRLTHDHRSLFLKPQLKRNAFAYGLSWFLPPVLAFLGAGLSFLFFPAHFQPLASSFAVKNGITDLSALGLQLIPMVLLAMLVNPFGGLLPALGEELAWRGWLLPRLREFLGVKRAVLATSLIWGLWHAPIILLGYNYGPDHPLLGVLMQLWLCLIQGVILAWLQLKSHSVWTCALWHASLNGIDLYTASALLTAGTLSPLIGPDLTGLIGGLGFAAAAVFCWKQLRLTPDCPAISIPSRFER</sequence>
<feature type="transmembrane region" description="Helical" evidence="1">
    <location>
        <begin position="254"/>
        <end position="276"/>
    </location>
</feature>
<feature type="transmembrane region" description="Helical" evidence="1">
    <location>
        <begin position="79"/>
        <end position="99"/>
    </location>
</feature>
<keyword evidence="3" id="KW-0482">Metalloprotease</keyword>
<name>A0A6N7S3D9_9FIRM</name>
<feature type="domain" description="CAAX prenyl protease 2/Lysostaphin resistance protein A-like" evidence="2">
    <location>
        <begin position="130"/>
        <end position="236"/>
    </location>
</feature>
<keyword evidence="1" id="KW-1133">Transmembrane helix</keyword>
<dbReference type="GO" id="GO:0080120">
    <property type="term" value="P:CAAX-box protein maturation"/>
    <property type="evidence" value="ECO:0007669"/>
    <property type="project" value="UniProtKB-ARBA"/>
</dbReference>
<evidence type="ECO:0000256" key="1">
    <source>
        <dbReference type="SAM" id="Phobius"/>
    </source>
</evidence>
<keyword evidence="3" id="KW-0645">Protease</keyword>
<dbReference type="Pfam" id="PF02517">
    <property type="entry name" value="Rce1-like"/>
    <property type="match status" value="1"/>
</dbReference>
<gene>
    <name evidence="4" type="ORF">GKD88_02260</name>
    <name evidence="3" type="ORF">GKE08_02460</name>
</gene>
<dbReference type="PANTHER" id="PTHR35797">
    <property type="entry name" value="PROTEASE-RELATED"/>
    <property type="match status" value="1"/>
</dbReference>
<dbReference type="OrthoDB" id="9777755at2"/>
<feature type="transmembrane region" description="Helical" evidence="1">
    <location>
        <begin position="197"/>
        <end position="217"/>
    </location>
</feature>
<keyword evidence="1" id="KW-0472">Membrane</keyword>
<feature type="transmembrane region" description="Helical" evidence="1">
    <location>
        <begin position="12"/>
        <end position="33"/>
    </location>
</feature>
<comment type="caution">
    <text evidence="3">The sequence shown here is derived from an EMBL/GenBank/DDBJ whole genome shotgun (WGS) entry which is preliminary data.</text>
</comment>
<dbReference type="EMBL" id="WKPJ01000002">
    <property type="protein sequence ID" value="MSA88190.1"/>
    <property type="molecule type" value="Genomic_DNA"/>
</dbReference>
<keyword evidence="1" id="KW-0812">Transmembrane</keyword>